<dbReference type="PANTHER" id="PTHR37948:SF1">
    <property type="entry name" value="BLL5189 PROTEIN"/>
    <property type="match status" value="1"/>
</dbReference>
<dbReference type="PANTHER" id="PTHR37948">
    <property type="entry name" value="ZGC:113208"/>
    <property type="match status" value="1"/>
</dbReference>
<evidence type="ECO:0000313" key="1">
    <source>
        <dbReference type="EMBL" id="QHU02217.1"/>
    </source>
</evidence>
<reference evidence="1" key="1">
    <citation type="journal article" date="2020" name="Nature">
        <title>Giant virus diversity and host interactions through global metagenomics.</title>
        <authorList>
            <person name="Schulz F."/>
            <person name="Roux S."/>
            <person name="Paez-Espino D."/>
            <person name="Jungbluth S."/>
            <person name="Walsh D.A."/>
            <person name="Denef V.J."/>
            <person name="McMahon K.D."/>
            <person name="Konstantinidis K.T."/>
            <person name="Eloe-Fadrosh E.A."/>
            <person name="Kyrpides N.C."/>
            <person name="Woyke T."/>
        </authorList>
    </citation>
    <scope>NUCLEOTIDE SEQUENCE</scope>
    <source>
        <strain evidence="1">GVMAG-M-3300025880-75</strain>
    </source>
</reference>
<sequence length="215" mass="26162">MRTCKIYRNKNNKTKKNNKKHKKIKPKKVNGEIFFKDHPEFRPNLSPKQIFKMGSFGGTYWRPIKSKFFKETLKNKHKKYPKSWWKTIPEEHLTTPFDKYDAKINKYGKKVGTTLQFWQEKGWIDKQDPYGWVQWYCEFYLGRRSTDDERQISRFNKLTGPKGRFRKWLVTQILKKGTKKDWNNYNISPAIRQTLQHWGYKLTKGDFNKEVKQRK</sequence>
<evidence type="ECO:0008006" key="2">
    <source>
        <dbReference type="Google" id="ProtNLM"/>
    </source>
</evidence>
<dbReference type="EMBL" id="MN740355">
    <property type="protein sequence ID" value="QHU02217.1"/>
    <property type="molecule type" value="Genomic_DNA"/>
</dbReference>
<dbReference type="AlphaFoldDB" id="A0A6C0JCC1"/>
<protein>
    <recommendedName>
        <fullName evidence="2">DUF5872 domain-containing protein</fullName>
    </recommendedName>
</protein>
<accession>A0A6C0JCC1</accession>
<proteinExistence type="predicted"/>
<name>A0A6C0JCC1_9ZZZZ</name>
<organism evidence="1">
    <name type="scientific">viral metagenome</name>
    <dbReference type="NCBI Taxonomy" id="1070528"/>
    <lineage>
        <taxon>unclassified sequences</taxon>
        <taxon>metagenomes</taxon>
        <taxon>organismal metagenomes</taxon>
    </lineage>
</organism>